<comment type="similarity">
    <text evidence="6">Belongs to the BamD family.</text>
</comment>
<keyword evidence="10" id="KW-1185">Reference proteome</keyword>
<reference evidence="9 10" key="1">
    <citation type="journal article" date="2013" name="Nat. Commun.">
        <title>Genome sequence and functional genomic analysis of the oil-degrading bacterium Oleispira antarctica.</title>
        <authorList>
            <person name="Kube M."/>
            <person name="Chernikova T.N."/>
            <person name="Al-Ramahi Y."/>
            <person name="Beloqui A."/>
            <person name="Lopez-Cortez N."/>
            <person name="Guazzaroni M.E."/>
            <person name="Heipieper H.J."/>
            <person name="Klages S."/>
            <person name="Kotsyurbenko O.R."/>
            <person name="Langer I."/>
            <person name="Nechitaylo T.Y."/>
            <person name="Lunsdorf H."/>
            <person name="Fernandez M."/>
            <person name="Juarez S."/>
            <person name="Ciordia S."/>
            <person name="Singer A."/>
            <person name="Kagan O."/>
            <person name="Egorova O."/>
            <person name="Petit P.A."/>
            <person name="Stogios P."/>
            <person name="Kim Y."/>
            <person name="Tchigvintsev A."/>
            <person name="Flick R."/>
            <person name="Denaro R."/>
            <person name="Genovese M."/>
            <person name="Albar J.P."/>
            <person name="Reva O.N."/>
            <person name="Martinez-Gomariz M."/>
            <person name="Tran H."/>
            <person name="Ferrer M."/>
            <person name="Savchenko A."/>
            <person name="Yakunin A.F."/>
            <person name="Yakimov M.M."/>
            <person name="Golyshina O.V."/>
            <person name="Reinhardt R."/>
            <person name="Golyshin P.N."/>
        </authorList>
    </citation>
    <scope>NUCLEOTIDE SEQUENCE [LARGE SCALE GENOMIC DNA]</scope>
</reference>
<evidence type="ECO:0000259" key="8">
    <source>
        <dbReference type="Pfam" id="PF13525"/>
    </source>
</evidence>
<proteinExistence type="inferred from homology"/>
<keyword evidence="1 6" id="KW-0732">Signal</keyword>
<evidence type="ECO:0000313" key="10">
    <source>
        <dbReference type="Proteomes" id="UP000032749"/>
    </source>
</evidence>
<evidence type="ECO:0000256" key="5">
    <source>
        <dbReference type="ARBA" id="ARBA00023288"/>
    </source>
</evidence>
<dbReference type="EMBL" id="FO203512">
    <property type="protein sequence ID" value="CCK74774.1"/>
    <property type="molecule type" value="Genomic_DNA"/>
</dbReference>
<feature type="domain" description="Outer membrane lipoprotein BamD-like" evidence="8">
    <location>
        <begin position="28"/>
        <end position="233"/>
    </location>
</feature>
<dbReference type="HOGENOM" id="CLU_065982_0_0_6"/>
<accession>R4YRN8</accession>
<organism evidence="9 10">
    <name type="scientific">Oleispira antarctica RB-8</name>
    <dbReference type="NCBI Taxonomy" id="698738"/>
    <lineage>
        <taxon>Bacteria</taxon>
        <taxon>Pseudomonadati</taxon>
        <taxon>Pseudomonadota</taxon>
        <taxon>Gammaproteobacteria</taxon>
        <taxon>Oceanospirillales</taxon>
        <taxon>Oceanospirillaceae</taxon>
        <taxon>Oleispira</taxon>
    </lineage>
</organism>
<dbReference type="OrthoDB" id="9779191at2"/>
<gene>
    <name evidence="9" type="primary">comL</name>
    <name evidence="6" type="synonym">bamD</name>
    <name evidence="9" type="ORF">OLEAN_C05980</name>
</gene>
<dbReference type="PATRIC" id="fig|698738.3.peg.616"/>
<evidence type="ECO:0000256" key="1">
    <source>
        <dbReference type="ARBA" id="ARBA00022729"/>
    </source>
</evidence>
<dbReference type="GO" id="GO:0051205">
    <property type="term" value="P:protein insertion into membrane"/>
    <property type="evidence" value="ECO:0007669"/>
    <property type="project" value="UniProtKB-UniRule"/>
</dbReference>
<dbReference type="InterPro" id="IPR017689">
    <property type="entry name" value="BamD"/>
</dbReference>
<evidence type="ECO:0000256" key="2">
    <source>
        <dbReference type="ARBA" id="ARBA00023136"/>
    </source>
</evidence>
<feature type="signal peptide" evidence="7">
    <location>
        <begin position="1"/>
        <end position="17"/>
    </location>
</feature>
<dbReference type="STRING" id="698738.OLEAN_C05980"/>
<dbReference type="PANTHER" id="PTHR37423:SF1">
    <property type="entry name" value="OUTER MEMBRANE PROTEIN ASSEMBLY FACTOR BAMD"/>
    <property type="match status" value="1"/>
</dbReference>
<evidence type="ECO:0000313" key="9">
    <source>
        <dbReference type="EMBL" id="CCK74774.1"/>
    </source>
</evidence>
<dbReference type="AlphaFoldDB" id="R4YRN8"/>
<dbReference type="SUPFAM" id="SSF48452">
    <property type="entry name" value="TPR-like"/>
    <property type="match status" value="1"/>
</dbReference>
<dbReference type="KEGG" id="oai:OLEAN_C05980"/>
<dbReference type="HAMAP" id="MF_00922">
    <property type="entry name" value="OM_assembly_BamD"/>
    <property type="match status" value="1"/>
</dbReference>
<evidence type="ECO:0000256" key="6">
    <source>
        <dbReference type="HAMAP-Rule" id="MF_00922"/>
    </source>
</evidence>
<dbReference type="GO" id="GO:1990063">
    <property type="term" value="C:Bam protein complex"/>
    <property type="evidence" value="ECO:0007669"/>
    <property type="project" value="TreeGrafter"/>
</dbReference>
<evidence type="ECO:0000256" key="3">
    <source>
        <dbReference type="ARBA" id="ARBA00023139"/>
    </source>
</evidence>
<dbReference type="NCBIfam" id="TIGR03302">
    <property type="entry name" value="OM_YfiO"/>
    <property type="match status" value="1"/>
</dbReference>
<dbReference type="PROSITE" id="PS51257">
    <property type="entry name" value="PROKAR_LIPOPROTEIN"/>
    <property type="match status" value="1"/>
</dbReference>
<evidence type="ECO:0000256" key="4">
    <source>
        <dbReference type="ARBA" id="ARBA00023237"/>
    </source>
</evidence>
<keyword evidence="2 6" id="KW-0472">Membrane</keyword>
<dbReference type="GO" id="GO:0043165">
    <property type="term" value="P:Gram-negative-bacterium-type cell outer membrane assembly"/>
    <property type="evidence" value="ECO:0007669"/>
    <property type="project" value="UniProtKB-UniRule"/>
</dbReference>
<dbReference type="InterPro" id="IPR039565">
    <property type="entry name" value="BamD-like"/>
</dbReference>
<dbReference type="Proteomes" id="UP000032749">
    <property type="component" value="Chromosome"/>
</dbReference>
<protein>
    <recommendedName>
        <fullName evidence="6">Outer membrane protein assembly factor BamD</fullName>
    </recommendedName>
</protein>
<sequence>MRSFTQSFLILSCLVLAACSSNDRRPEDLSEREFYEQAREAMSDNNFLIASERLQQLESRYPFGDYAEQAQLELIYTQHMMSDMEGALASAERFIRLHPLHKQVDYAYYMRGLSVYELGFSFVERYTPSEQARRDPTPFRDAFNHFDELVRRYPDSQYNEDAQKRMIFLRDRLAQYEIGVGHFYMKRHAYLAAAQRGERVMLGYQGTSSVGDALALQVEAYRLLGQKFEAKQALALLKLNYPKHKQLSAKGKFIDSGLTKEDRRTLIGVMSFGLIE</sequence>
<comment type="subunit">
    <text evidence="6">Part of the Bam complex.</text>
</comment>
<feature type="chain" id="PRO_5009019559" description="Outer membrane protein assembly factor BamD" evidence="7">
    <location>
        <begin position="18"/>
        <end position="276"/>
    </location>
</feature>
<keyword evidence="3 6" id="KW-0564">Palmitate</keyword>
<dbReference type="PANTHER" id="PTHR37423">
    <property type="entry name" value="SOLUBLE LYTIC MUREIN TRANSGLYCOSYLASE-RELATED"/>
    <property type="match status" value="1"/>
</dbReference>
<keyword evidence="5 6" id="KW-0449">Lipoprotein</keyword>
<dbReference type="InterPro" id="IPR011990">
    <property type="entry name" value="TPR-like_helical_dom_sf"/>
</dbReference>
<dbReference type="Pfam" id="PF13525">
    <property type="entry name" value="YfiO"/>
    <property type="match status" value="1"/>
</dbReference>
<name>R4YRN8_OLEAN</name>
<comment type="function">
    <text evidence="6">Part of the outer membrane protein assembly complex, which is involved in assembly and insertion of beta-barrel proteins into the outer membrane.</text>
</comment>
<evidence type="ECO:0000256" key="7">
    <source>
        <dbReference type="SAM" id="SignalP"/>
    </source>
</evidence>
<dbReference type="CDD" id="cd15830">
    <property type="entry name" value="BamD"/>
    <property type="match status" value="1"/>
</dbReference>
<dbReference type="Gene3D" id="1.25.40.10">
    <property type="entry name" value="Tetratricopeptide repeat domain"/>
    <property type="match status" value="1"/>
</dbReference>
<comment type="subcellular location">
    <subcellularLocation>
        <location evidence="6">Cell outer membrane</location>
        <topology evidence="6">Lipid-anchor</topology>
    </subcellularLocation>
</comment>
<keyword evidence="4 6" id="KW-0998">Cell outer membrane</keyword>